<accession>A0ABS6M9P2</accession>
<keyword evidence="1" id="KW-1133">Transmembrane helix</keyword>
<dbReference type="PROSITE" id="PS00409">
    <property type="entry name" value="PROKAR_NTER_METHYL"/>
    <property type="match status" value="1"/>
</dbReference>
<feature type="transmembrane region" description="Helical" evidence="1">
    <location>
        <begin position="12"/>
        <end position="35"/>
    </location>
</feature>
<dbReference type="InterPro" id="IPR032092">
    <property type="entry name" value="PilW"/>
</dbReference>
<keyword evidence="3" id="KW-1185">Reference proteome</keyword>
<protein>
    <submittedName>
        <fullName evidence="2">PilW family protein</fullName>
    </submittedName>
</protein>
<sequence length="349" mass="37092">MDTVYRRQAGFSLIELMIGLTIGLFILLGVVMVYVSSTRSQAASEALARVQESGRFATYLMTREVRQAGFKYACPGEINNLLDTNSGAYKEELFDLNNAVLGWQGGTGPLTNLAPDYVRGDALLIKHAANATGAVAKGNNPVQASAIAVEKGHGIKKGSIIMIADAYGCDLFQSGNNENASSLNRGAGGTPGNLNKAAWSHQYDGDLQILYFTSVLYYIGTGSNGQPALKAYRVMPNAGGGLGQSVELVSGVEDMRLLYGLDTDGSGSANAELDAYVTADKVSDWDEVVSVRIALLTTSPAGGLNDVEQTLTWPFDVNGDGSPDEVEFTPDGRLRSLFTTTVAIRNRLP</sequence>
<dbReference type="Proteomes" id="UP000755551">
    <property type="component" value="Unassembled WGS sequence"/>
</dbReference>
<keyword evidence="1" id="KW-0472">Membrane</keyword>
<proteinExistence type="predicted"/>
<evidence type="ECO:0000256" key="1">
    <source>
        <dbReference type="SAM" id="Phobius"/>
    </source>
</evidence>
<dbReference type="RefSeq" id="WP_217334457.1">
    <property type="nucleotide sequence ID" value="NZ_JAHQZT010000006.1"/>
</dbReference>
<dbReference type="Pfam" id="PF07963">
    <property type="entry name" value="N_methyl"/>
    <property type="match status" value="1"/>
</dbReference>
<dbReference type="NCBIfam" id="TIGR02532">
    <property type="entry name" value="IV_pilin_GFxxxE"/>
    <property type="match status" value="1"/>
</dbReference>
<dbReference type="EMBL" id="JAHQZT010000006">
    <property type="protein sequence ID" value="MBV0932990.1"/>
    <property type="molecule type" value="Genomic_DNA"/>
</dbReference>
<keyword evidence="1" id="KW-0812">Transmembrane</keyword>
<organism evidence="2 3">
    <name type="scientific">Marinobacterium weihaiense</name>
    <dbReference type="NCBI Taxonomy" id="2851016"/>
    <lineage>
        <taxon>Bacteria</taxon>
        <taxon>Pseudomonadati</taxon>
        <taxon>Pseudomonadota</taxon>
        <taxon>Gammaproteobacteria</taxon>
        <taxon>Oceanospirillales</taxon>
        <taxon>Oceanospirillaceae</taxon>
        <taxon>Marinobacterium</taxon>
    </lineage>
</organism>
<comment type="caution">
    <text evidence="2">The sequence shown here is derived from an EMBL/GenBank/DDBJ whole genome shotgun (WGS) entry which is preliminary data.</text>
</comment>
<name>A0ABS6M9P2_9GAMM</name>
<gene>
    <name evidence="2" type="ORF">KTN04_06525</name>
</gene>
<dbReference type="InterPro" id="IPR012902">
    <property type="entry name" value="N_methyl_site"/>
</dbReference>
<reference evidence="2 3" key="1">
    <citation type="submission" date="2021-06" db="EMBL/GenBank/DDBJ databases">
        <title>Bacterium isolated from marine sediment.</title>
        <authorList>
            <person name="Zhu K.-L."/>
            <person name="Du Z.-J."/>
            <person name="Liang Q.-Y."/>
        </authorList>
    </citation>
    <scope>NUCLEOTIDE SEQUENCE [LARGE SCALE GENOMIC DNA]</scope>
    <source>
        <strain evidence="2 3">A346</strain>
    </source>
</reference>
<dbReference type="Pfam" id="PF16074">
    <property type="entry name" value="PilW"/>
    <property type="match status" value="1"/>
</dbReference>
<evidence type="ECO:0000313" key="3">
    <source>
        <dbReference type="Proteomes" id="UP000755551"/>
    </source>
</evidence>
<evidence type="ECO:0000313" key="2">
    <source>
        <dbReference type="EMBL" id="MBV0932990.1"/>
    </source>
</evidence>